<dbReference type="PhylomeDB" id="B8MSH7"/>
<dbReference type="Proteomes" id="UP000001745">
    <property type="component" value="Unassembled WGS sequence"/>
</dbReference>
<accession>B8MSH7</accession>
<protein>
    <recommendedName>
        <fullName evidence="1">ABM domain-containing protein</fullName>
    </recommendedName>
</protein>
<dbReference type="EMBL" id="EQ962660">
    <property type="protein sequence ID" value="EED12005.1"/>
    <property type="molecule type" value="Genomic_DNA"/>
</dbReference>
<organism evidence="2 3">
    <name type="scientific">Talaromyces stipitatus (strain ATCC 10500 / CBS 375.48 / QM 6759 / NRRL 1006)</name>
    <name type="common">Penicillium stipitatum</name>
    <dbReference type="NCBI Taxonomy" id="441959"/>
    <lineage>
        <taxon>Eukaryota</taxon>
        <taxon>Fungi</taxon>
        <taxon>Dikarya</taxon>
        <taxon>Ascomycota</taxon>
        <taxon>Pezizomycotina</taxon>
        <taxon>Eurotiomycetes</taxon>
        <taxon>Eurotiomycetidae</taxon>
        <taxon>Eurotiales</taxon>
        <taxon>Trichocomaceae</taxon>
        <taxon>Talaromyces</taxon>
        <taxon>Talaromyces sect. Talaromyces</taxon>
    </lineage>
</organism>
<dbReference type="InParanoid" id="B8MSH7"/>
<dbReference type="OrthoDB" id="4126315at2759"/>
<evidence type="ECO:0000313" key="2">
    <source>
        <dbReference type="EMBL" id="EED12005.1"/>
    </source>
</evidence>
<dbReference type="SUPFAM" id="SSF54909">
    <property type="entry name" value="Dimeric alpha+beta barrel"/>
    <property type="match status" value="1"/>
</dbReference>
<evidence type="ECO:0000313" key="3">
    <source>
        <dbReference type="Proteomes" id="UP000001745"/>
    </source>
</evidence>
<gene>
    <name evidence="2" type="ORF">TSTA_000770</name>
</gene>
<name>B8MSH7_TALSN</name>
<reference evidence="3" key="1">
    <citation type="journal article" date="2015" name="Genome Announc.">
        <title>Genome sequence of the AIDS-associated pathogen Penicillium marneffei (ATCC18224) and its near taxonomic relative Talaromyces stipitatus (ATCC10500).</title>
        <authorList>
            <person name="Nierman W.C."/>
            <person name="Fedorova-Abrams N.D."/>
            <person name="Andrianopoulos A."/>
        </authorList>
    </citation>
    <scope>NUCLEOTIDE SEQUENCE [LARGE SCALE GENOMIC DNA]</scope>
    <source>
        <strain evidence="3">ATCC 10500 / CBS 375.48 / QM 6759 / NRRL 1006</strain>
    </source>
</reference>
<dbReference type="Pfam" id="PF03992">
    <property type="entry name" value="ABM"/>
    <property type="match status" value="1"/>
</dbReference>
<dbReference type="Gene3D" id="3.30.70.100">
    <property type="match status" value="1"/>
</dbReference>
<dbReference type="GeneID" id="8108700"/>
<dbReference type="OMA" id="CCDEPEC"/>
<dbReference type="eggNOG" id="ENOG502S55M">
    <property type="taxonomic scope" value="Eukaryota"/>
</dbReference>
<dbReference type="HOGENOM" id="CLU_147503_1_0_1"/>
<dbReference type="InterPro" id="IPR011008">
    <property type="entry name" value="Dimeric_a/b-barrel"/>
</dbReference>
<dbReference type="AlphaFoldDB" id="B8MSH7"/>
<evidence type="ECO:0000259" key="1">
    <source>
        <dbReference type="PROSITE" id="PS51725"/>
    </source>
</evidence>
<sequence>MSSESISLQVTVWISPGNVPKFFEALRPVYEKVIAEPECTFFEYYEDPEEPGRISWVENWSQSKEWLLQNQMPKEYYHEYFAITEPMFIKPREFKVLRRVGAPFTMVKEKNGGLRE</sequence>
<dbReference type="InterPro" id="IPR007138">
    <property type="entry name" value="ABM_dom"/>
</dbReference>
<dbReference type="PROSITE" id="PS51725">
    <property type="entry name" value="ABM"/>
    <property type="match status" value="1"/>
</dbReference>
<feature type="domain" description="ABM" evidence="1">
    <location>
        <begin position="6"/>
        <end position="97"/>
    </location>
</feature>
<proteinExistence type="predicted"/>
<keyword evidence="3" id="KW-1185">Reference proteome</keyword>
<dbReference type="RefSeq" id="XP_002487659.1">
    <property type="nucleotide sequence ID" value="XM_002487614.1"/>
</dbReference>
<dbReference type="VEuPathDB" id="FungiDB:TSTA_000770"/>